<dbReference type="EMBL" id="JDVG02000322">
    <property type="protein sequence ID" value="KFB72904.1"/>
    <property type="molecule type" value="Genomic_DNA"/>
</dbReference>
<name>A0A080M707_9PROT</name>
<accession>A0A080M707</accession>
<protein>
    <submittedName>
        <fullName evidence="2">Type IV pilus modification protein PilV</fullName>
    </submittedName>
</protein>
<sequence>MSIMKTLERSQSGIVLLEALIGILIFSLGILSMVALGATAATVQADAQYRTEAMNLAERVLSQIWTGVDRTQQTINGVVMSMVSASSLTDFQHFSDGDNCVFTGSASTNPAIVDWVATLQPTGKPSPLPGSTGKQQIRVNTAVNNQVSITICWQAPSDNKLRHYTLVSYVN</sequence>
<keyword evidence="1" id="KW-1133">Transmembrane helix</keyword>
<organism evidence="2 3">
    <name type="scientific">Candidatus Accumulibacter phosphatis</name>
    <dbReference type="NCBI Taxonomy" id="327160"/>
    <lineage>
        <taxon>Bacteria</taxon>
        <taxon>Pseudomonadati</taxon>
        <taxon>Pseudomonadota</taxon>
        <taxon>Betaproteobacteria</taxon>
        <taxon>Candidatus Accumulibacter</taxon>
    </lineage>
</organism>
<dbReference type="AlphaFoldDB" id="A0A080M707"/>
<feature type="transmembrane region" description="Helical" evidence="1">
    <location>
        <begin position="12"/>
        <end position="36"/>
    </location>
</feature>
<reference evidence="2 3" key="1">
    <citation type="submission" date="2014-02" db="EMBL/GenBank/DDBJ databases">
        <title>Expanding our view of genomic diversity in Candidatus Accumulibacter clades.</title>
        <authorList>
            <person name="Skennerton C.T."/>
            <person name="Barr J.J."/>
            <person name="Slater F.R."/>
            <person name="Bond P.L."/>
            <person name="Tyson G.W."/>
        </authorList>
    </citation>
    <scope>NUCLEOTIDE SEQUENCE [LARGE SCALE GENOMIC DNA]</scope>
    <source>
        <strain evidence="3">BA-91</strain>
    </source>
</reference>
<dbReference type="Proteomes" id="UP000020077">
    <property type="component" value="Unassembled WGS sequence"/>
</dbReference>
<evidence type="ECO:0000256" key="1">
    <source>
        <dbReference type="SAM" id="Phobius"/>
    </source>
</evidence>
<proteinExistence type="predicted"/>
<gene>
    <name evidence="2" type="ORF">AW09_001875</name>
</gene>
<keyword evidence="1" id="KW-0472">Membrane</keyword>
<evidence type="ECO:0000313" key="2">
    <source>
        <dbReference type="EMBL" id="KFB72904.1"/>
    </source>
</evidence>
<comment type="caution">
    <text evidence="2">The sequence shown here is derived from an EMBL/GenBank/DDBJ whole genome shotgun (WGS) entry which is preliminary data.</text>
</comment>
<keyword evidence="1" id="KW-0812">Transmembrane</keyword>
<evidence type="ECO:0000313" key="3">
    <source>
        <dbReference type="Proteomes" id="UP000020077"/>
    </source>
</evidence>